<feature type="region of interest" description="Disordered" evidence="1">
    <location>
        <begin position="140"/>
        <end position="164"/>
    </location>
</feature>
<evidence type="ECO:0000256" key="1">
    <source>
        <dbReference type="SAM" id="MobiDB-lite"/>
    </source>
</evidence>
<protein>
    <submittedName>
        <fullName evidence="2">Uncharacterized protein</fullName>
    </submittedName>
</protein>
<gene>
    <name evidence="2" type="ORF">GCM10022235_52320</name>
</gene>
<accession>A0ABP6Y6D0</accession>
<evidence type="ECO:0000313" key="2">
    <source>
        <dbReference type="EMBL" id="GAA3576070.1"/>
    </source>
</evidence>
<dbReference type="EMBL" id="BAABAA010000007">
    <property type="protein sequence ID" value="GAA3576070.1"/>
    <property type="molecule type" value="Genomic_DNA"/>
</dbReference>
<sequence>MTGLLHDPSGLSKATWTDADFSDMGWHDCRVHAVSIGEYEDDTLPPARLLLDLDYIVRWVEPERSERHFTFWITPATLVFERAWNITGQLGPLHELLEIADIHRLAPPDNAPEPLWHIEGQNFDLHLRAAGYTQHLRTPPQHVPRQLLTPTQRGGTTFDEQSFG</sequence>
<reference evidence="3" key="1">
    <citation type="journal article" date="2019" name="Int. J. Syst. Evol. Microbiol.">
        <title>The Global Catalogue of Microorganisms (GCM) 10K type strain sequencing project: providing services to taxonomists for standard genome sequencing and annotation.</title>
        <authorList>
            <consortium name="The Broad Institute Genomics Platform"/>
            <consortium name="The Broad Institute Genome Sequencing Center for Infectious Disease"/>
            <person name="Wu L."/>
            <person name="Ma J."/>
        </authorList>
    </citation>
    <scope>NUCLEOTIDE SEQUENCE [LARGE SCALE GENOMIC DNA]</scope>
    <source>
        <strain evidence="3">JCM 16928</strain>
    </source>
</reference>
<dbReference type="RefSeq" id="WP_344844840.1">
    <property type="nucleotide sequence ID" value="NZ_BAABAA010000007.1"/>
</dbReference>
<feature type="compositionally biased region" description="Polar residues" evidence="1">
    <location>
        <begin position="148"/>
        <end position="164"/>
    </location>
</feature>
<proteinExistence type="predicted"/>
<organism evidence="2 3">
    <name type="scientific">Kribbella ginsengisoli</name>
    <dbReference type="NCBI Taxonomy" id="363865"/>
    <lineage>
        <taxon>Bacteria</taxon>
        <taxon>Bacillati</taxon>
        <taxon>Actinomycetota</taxon>
        <taxon>Actinomycetes</taxon>
        <taxon>Propionibacteriales</taxon>
        <taxon>Kribbellaceae</taxon>
        <taxon>Kribbella</taxon>
    </lineage>
</organism>
<name>A0ABP6Y6D0_9ACTN</name>
<dbReference type="Proteomes" id="UP001501222">
    <property type="component" value="Unassembled WGS sequence"/>
</dbReference>
<keyword evidence="3" id="KW-1185">Reference proteome</keyword>
<comment type="caution">
    <text evidence="2">The sequence shown here is derived from an EMBL/GenBank/DDBJ whole genome shotgun (WGS) entry which is preliminary data.</text>
</comment>
<evidence type="ECO:0000313" key="3">
    <source>
        <dbReference type="Proteomes" id="UP001501222"/>
    </source>
</evidence>